<protein>
    <submittedName>
        <fullName evidence="1">Uncharacterized protein</fullName>
    </submittedName>
</protein>
<evidence type="ECO:0000313" key="1">
    <source>
        <dbReference type="EMBL" id="OYR08817.1"/>
    </source>
</evidence>
<reference evidence="1 2" key="1">
    <citation type="submission" date="2017-07" db="EMBL/GenBank/DDBJ databases">
        <title>Phylogenetic study on the rhizospheric bacterium Ochrobactrum sp. A44.</title>
        <authorList>
            <person name="Krzyzanowska D.M."/>
            <person name="Ossowicki A."/>
            <person name="Rajewska M."/>
            <person name="Maciag T."/>
            <person name="Kaczynski Z."/>
            <person name="Czerwicka M."/>
            <person name="Jafra S."/>
        </authorList>
    </citation>
    <scope>NUCLEOTIDE SEQUENCE [LARGE SCALE GENOMIC DNA]</scope>
    <source>
        <strain evidence="1 2">DSM 7216</strain>
    </source>
</reference>
<name>A0A256F1U0_9HYPH</name>
<evidence type="ECO:0000313" key="2">
    <source>
        <dbReference type="Proteomes" id="UP000215590"/>
    </source>
</evidence>
<accession>A0A256F1U0</accession>
<proteinExistence type="predicted"/>
<comment type="caution">
    <text evidence="1">The sequence shown here is derived from an EMBL/GenBank/DDBJ whole genome shotgun (WGS) entry which is preliminary data.</text>
</comment>
<dbReference type="Proteomes" id="UP000215590">
    <property type="component" value="Unassembled WGS sequence"/>
</dbReference>
<sequence>MIRLDEEGSAENMAFSESMANIFIIYFENDPVSYHNAS</sequence>
<keyword evidence="2" id="KW-1185">Reference proteome</keyword>
<organism evidence="1 2">
    <name type="scientific">Brucella thiophenivorans</name>
    <dbReference type="NCBI Taxonomy" id="571255"/>
    <lineage>
        <taxon>Bacteria</taxon>
        <taxon>Pseudomonadati</taxon>
        <taxon>Pseudomonadota</taxon>
        <taxon>Alphaproteobacteria</taxon>
        <taxon>Hyphomicrobiales</taxon>
        <taxon>Brucellaceae</taxon>
        <taxon>Brucella/Ochrobactrum group</taxon>
        <taxon>Brucella</taxon>
    </lineage>
</organism>
<dbReference type="EMBL" id="NNRJ01000065">
    <property type="protein sequence ID" value="OYR08817.1"/>
    <property type="molecule type" value="Genomic_DNA"/>
</dbReference>
<dbReference type="AlphaFoldDB" id="A0A256F1U0"/>
<gene>
    <name evidence="1" type="ORF">CEV31_3926</name>
</gene>